<feature type="region of interest" description="Disordered" evidence="1">
    <location>
        <begin position="1"/>
        <end position="20"/>
    </location>
</feature>
<sequence length="668" mass="74548">MNSNGKNVRGKRALPPPLPMYEPVVLKHVPTMVRRKYDHIDIHDLDSLDTLQNQDIDEGESEDGDEYNSSELGFASEDGDDGDRSDGEHLQAEENGSEDSSNDHGLLESDDIELQNSNLTIEVDAGFSVECQHSEERNFTEDCDTEINIESVGNENIQPTDSQLECRESEDHGSKDVNHVPIVDTNLEDEIQDKVLEEFSNEQGSASEDGDDGDLSDGEHSECILDTYVNNEAQENGSEDPINDHGLSETEDTDRQNSHPTIEVDADSSVECQHSGERNSTDNCDTGSYSESVGNENVQPTDSLLECRESKDRGFITVYPVPIVDPNLEDEIQDMKLAEFSNEHDLHPEYSGSEDDGSEVANHAPIVVDCNHEDEIEDKRLTYLTNIHELCSEDTKGEFDEVEDENPTSCANVSIDAEAEETGNKSLDDQQNTPTQMHNDDFGSENSTWNRGDSIGEDDKAEDMTTPTYPTVKEALEMTEKISVDEQGLCSEENKSEPDEPEDGNPTLCANASVNSEAEEVQCGSIIDQQDPLTQVYNEDFGPDNFIRNRSLHLTDPKSEGDETKDMNGTVDQHIREATEVQEEAHGHSSKELGFNPEAFKKTVKEDGYELCCPYCKHRITNTLIYQRLANSQHCTTNAVIYQRRENAQHCRITCFTGLMAIFCCIRE</sequence>
<feature type="compositionally biased region" description="Basic and acidic residues" evidence="1">
    <location>
        <begin position="82"/>
        <end position="92"/>
    </location>
</feature>
<feature type="region of interest" description="Disordered" evidence="1">
    <location>
        <begin position="56"/>
        <end position="106"/>
    </location>
</feature>
<evidence type="ECO:0000313" key="2">
    <source>
        <dbReference type="EMBL" id="KAK9682185.1"/>
    </source>
</evidence>
<dbReference type="EMBL" id="JBDFQZ010000010">
    <property type="protein sequence ID" value="KAK9682185.1"/>
    <property type="molecule type" value="Genomic_DNA"/>
</dbReference>
<feature type="compositionally biased region" description="Acidic residues" evidence="1">
    <location>
        <begin position="56"/>
        <end position="68"/>
    </location>
</feature>
<protein>
    <submittedName>
        <fullName evidence="2">Uncharacterized protein</fullName>
    </submittedName>
</protein>
<feature type="region of interest" description="Disordered" evidence="1">
    <location>
        <begin position="419"/>
        <end position="467"/>
    </location>
</feature>
<feature type="compositionally biased region" description="Polar residues" evidence="1">
    <location>
        <begin position="151"/>
        <end position="163"/>
    </location>
</feature>
<reference evidence="2" key="1">
    <citation type="submission" date="2024-03" db="EMBL/GenBank/DDBJ databases">
        <title>WGS assembly of Saponaria officinalis var. Norfolk2.</title>
        <authorList>
            <person name="Jenkins J."/>
            <person name="Shu S."/>
            <person name="Grimwood J."/>
            <person name="Barry K."/>
            <person name="Goodstein D."/>
            <person name="Schmutz J."/>
            <person name="Leebens-Mack J."/>
            <person name="Osbourn A."/>
        </authorList>
    </citation>
    <scope>NUCLEOTIDE SEQUENCE [LARGE SCALE GENOMIC DNA]</scope>
    <source>
        <strain evidence="2">JIC</strain>
    </source>
</reference>
<feature type="compositionally biased region" description="Basic and acidic residues" evidence="1">
    <location>
        <begin position="242"/>
        <end position="257"/>
    </location>
</feature>
<feature type="region of interest" description="Disordered" evidence="1">
    <location>
        <begin position="488"/>
        <end position="510"/>
    </location>
</feature>
<feature type="compositionally biased region" description="Basic and acidic residues" evidence="1">
    <location>
        <begin position="164"/>
        <end position="178"/>
    </location>
</feature>
<name>A0AAW1HYG4_SAPOF</name>
<evidence type="ECO:0000256" key="1">
    <source>
        <dbReference type="SAM" id="MobiDB-lite"/>
    </source>
</evidence>
<feature type="region of interest" description="Disordered" evidence="1">
    <location>
        <begin position="151"/>
        <end position="182"/>
    </location>
</feature>
<gene>
    <name evidence="2" type="ORF">RND81_10G056200</name>
</gene>
<keyword evidence="3" id="KW-1185">Reference proteome</keyword>
<evidence type="ECO:0000313" key="3">
    <source>
        <dbReference type="Proteomes" id="UP001443914"/>
    </source>
</evidence>
<proteinExistence type="predicted"/>
<comment type="caution">
    <text evidence="2">The sequence shown here is derived from an EMBL/GenBank/DDBJ whole genome shotgun (WGS) entry which is preliminary data.</text>
</comment>
<feature type="compositionally biased region" description="Polar residues" evidence="1">
    <location>
        <begin position="281"/>
        <end position="300"/>
    </location>
</feature>
<accession>A0AAW1HYG4</accession>
<dbReference type="Proteomes" id="UP001443914">
    <property type="component" value="Unassembled WGS sequence"/>
</dbReference>
<dbReference type="AlphaFoldDB" id="A0AAW1HYG4"/>
<organism evidence="2 3">
    <name type="scientific">Saponaria officinalis</name>
    <name type="common">Common soapwort</name>
    <name type="synonym">Lychnis saponaria</name>
    <dbReference type="NCBI Taxonomy" id="3572"/>
    <lineage>
        <taxon>Eukaryota</taxon>
        <taxon>Viridiplantae</taxon>
        <taxon>Streptophyta</taxon>
        <taxon>Embryophyta</taxon>
        <taxon>Tracheophyta</taxon>
        <taxon>Spermatophyta</taxon>
        <taxon>Magnoliopsida</taxon>
        <taxon>eudicotyledons</taxon>
        <taxon>Gunneridae</taxon>
        <taxon>Pentapetalae</taxon>
        <taxon>Caryophyllales</taxon>
        <taxon>Caryophyllaceae</taxon>
        <taxon>Caryophylleae</taxon>
        <taxon>Saponaria</taxon>
    </lineage>
</organism>
<feature type="region of interest" description="Disordered" evidence="1">
    <location>
        <begin position="199"/>
        <end position="300"/>
    </location>
</feature>